<name>A0A811YL24_NYCPR</name>
<evidence type="ECO:0000256" key="1">
    <source>
        <dbReference type="SAM" id="MobiDB-lite"/>
    </source>
</evidence>
<feature type="compositionally biased region" description="Pro residues" evidence="1">
    <location>
        <begin position="57"/>
        <end position="70"/>
    </location>
</feature>
<reference evidence="2" key="1">
    <citation type="submission" date="2020-12" db="EMBL/GenBank/DDBJ databases">
        <authorList>
            <consortium name="Molecular Ecology Group"/>
        </authorList>
    </citation>
    <scope>NUCLEOTIDE SEQUENCE</scope>
    <source>
        <strain evidence="2">TBG_1078</strain>
    </source>
</reference>
<sequence length="303" mass="30478">MVAHWERLPGPKIKAQEADGQSAHQRLGKLPSEGTARPGDGTPGTARTGHPGDTCHRPPPAGPGLAPPAHVPSGDRSAVGAPAAAARTPGTRGVPGLRGQAATPTSAPGHGCKGSPNAVPAVRALTFADGPLRPGCKCCRPADSLRTRSGGRGGRWRAGAPRGPSELFSRRPSPHTPPAPWGPPGEDSAEPARPAHDGPVCPTRRPRSLSAGPASGTHDSRTPRQSSAGRSDQGSPAGDTPPPRVHTARGTVLTANTGPARPGEVGQPVSRSPPATAGTGKSPTARAPSGAAQGPGYRAHVWL</sequence>
<keyword evidence="3" id="KW-1185">Reference proteome</keyword>
<evidence type="ECO:0000313" key="3">
    <source>
        <dbReference type="Proteomes" id="UP000645828"/>
    </source>
</evidence>
<dbReference type="AlphaFoldDB" id="A0A811YL24"/>
<feature type="region of interest" description="Disordered" evidence="1">
    <location>
        <begin position="130"/>
        <end position="303"/>
    </location>
</feature>
<feature type="compositionally biased region" description="Pro residues" evidence="1">
    <location>
        <begin position="174"/>
        <end position="183"/>
    </location>
</feature>
<feature type="compositionally biased region" description="Basic and acidic residues" evidence="1">
    <location>
        <begin position="1"/>
        <end position="17"/>
    </location>
</feature>
<feature type="region of interest" description="Disordered" evidence="1">
    <location>
        <begin position="1"/>
        <end position="115"/>
    </location>
</feature>
<evidence type="ECO:0000313" key="2">
    <source>
        <dbReference type="EMBL" id="CAD7677544.1"/>
    </source>
</evidence>
<organism evidence="2 3">
    <name type="scientific">Nyctereutes procyonoides</name>
    <name type="common">Raccoon dog</name>
    <name type="synonym">Canis procyonoides</name>
    <dbReference type="NCBI Taxonomy" id="34880"/>
    <lineage>
        <taxon>Eukaryota</taxon>
        <taxon>Metazoa</taxon>
        <taxon>Chordata</taxon>
        <taxon>Craniata</taxon>
        <taxon>Vertebrata</taxon>
        <taxon>Euteleostomi</taxon>
        <taxon>Mammalia</taxon>
        <taxon>Eutheria</taxon>
        <taxon>Laurasiatheria</taxon>
        <taxon>Carnivora</taxon>
        <taxon>Caniformia</taxon>
        <taxon>Canidae</taxon>
        <taxon>Nyctereutes</taxon>
    </lineage>
</organism>
<proteinExistence type="predicted"/>
<protein>
    <submittedName>
        <fullName evidence="2">(raccoon dog) hypothetical protein</fullName>
    </submittedName>
</protein>
<gene>
    <name evidence="2" type="ORF">NYPRO_LOCUS10342</name>
</gene>
<feature type="compositionally biased region" description="Low complexity" evidence="1">
    <location>
        <begin position="78"/>
        <end position="94"/>
    </location>
</feature>
<accession>A0A811YL24</accession>
<dbReference type="EMBL" id="CAJHUB010000678">
    <property type="protein sequence ID" value="CAD7677544.1"/>
    <property type="molecule type" value="Genomic_DNA"/>
</dbReference>
<comment type="caution">
    <text evidence="2">The sequence shown here is derived from an EMBL/GenBank/DDBJ whole genome shotgun (WGS) entry which is preliminary data.</text>
</comment>
<dbReference type="Proteomes" id="UP000645828">
    <property type="component" value="Unassembled WGS sequence"/>
</dbReference>
<feature type="compositionally biased region" description="Polar residues" evidence="1">
    <location>
        <begin position="223"/>
        <end position="234"/>
    </location>
</feature>